<protein>
    <submittedName>
        <fullName evidence="1">AAA family ATPase</fullName>
    </submittedName>
</protein>
<dbReference type="SUPFAM" id="SSF52540">
    <property type="entry name" value="P-loop containing nucleoside triphosphate hydrolases"/>
    <property type="match status" value="1"/>
</dbReference>
<name>A0ABT0YH70_9ACTN</name>
<dbReference type="InterPro" id="IPR027417">
    <property type="entry name" value="P-loop_NTPase"/>
</dbReference>
<sequence length="200" mass="21763">MNASSTASGTSRLAIIRGNSGSGKSSVAREVRRRYGRGCALVEQDYLRRIVCREHDISGIDPVAPAFIASTVASLLGLGYHVVLEGILHRERYGEVLRRLIGEHRGPSAVYYLDVPFEETVRRHQTRAASVDFTVDDMAQWYAERDLLGVSGEHVIGANSTLSDTAETILRASGLVTAAPLTPCPTRCARCEEKTAPAHQ</sequence>
<dbReference type="RefSeq" id="WP_251804320.1">
    <property type="nucleotide sequence ID" value="NZ_JAMQOL010000079.1"/>
</dbReference>
<reference evidence="1 2" key="1">
    <citation type="submission" date="2022-06" db="EMBL/GenBank/DDBJ databases">
        <title>Actinoplanes abujensis sp. nov., isolated from Nigerian arid soil.</title>
        <authorList>
            <person name="Ding P."/>
        </authorList>
    </citation>
    <scope>NUCLEOTIDE SEQUENCE [LARGE SCALE GENOMIC DNA]</scope>
    <source>
        <strain evidence="2">TRM88002</strain>
    </source>
</reference>
<organism evidence="1 2">
    <name type="scientific">Paractinoplanes hotanensis</name>
    <dbReference type="NCBI Taxonomy" id="2906497"/>
    <lineage>
        <taxon>Bacteria</taxon>
        <taxon>Bacillati</taxon>
        <taxon>Actinomycetota</taxon>
        <taxon>Actinomycetes</taxon>
        <taxon>Micromonosporales</taxon>
        <taxon>Micromonosporaceae</taxon>
        <taxon>Paractinoplanes</taxon>
    </lineage>
</organism>
<keyword evidence="2" id="KW-1185">Reference proteome</keyword>
<gene>
    <name evidence="1" type="ORF">LXN57_44285</name>
</gene>
<dbReference type="EMBL" id="JAMQOL010000079">
    <property type="protein sequence ID" value="MCM4084574.1"/>
    <property type="molecule type" value="Genomic_DNA"/>
</dbReference>
<evidence type="ECO:0000313" key="2">
    <source>
        <dbReference type="Proteomes" id="UP001523216"/>
    </source>
</evidence>
<dbReference type="Gene3D" id="3.40.50.300">
    <property type="entry name" value="P-loop containing nucleotide triphosphate hydrolases"/>
    <property type="match status" value="1"/>
</dbReference>
<comment type="caution">
    <text evidence="1">The sequence shown here is derived from an EMBL/GenBank/DDBJ whole genome shotgun (WGS) entry which is preliminary data.</text>
</comment>
<proteinExistence type="predicted"/>
<accession>A0ABT0YH70</accession>
<dbReference type="Proteomes" id="UP001523216">
    <property type="component" value="Unassembled WGS sequence"/>
</dbReference>
<evidence type="ECO:0000313" key="1">
    <source>
        <dbReference type="EMBL" id="MCM4084574.1"/>
    </source>
</evidence>
<dbReference type="Pfam" id="PF13671">
    <property type="entry name" value="AAA_33"/>
    <property type="match status" value="1"/>
</dbReference>